<feature type="domain" description="Bacterial type II secretion system protein E" evidence="2">
    <location>
        <begin position="145"/>
        <end position="336"/>
    </location>
</feature>
<evidence type="ECO:0000313" key="4">
    <source>
        <dbReference type="Proteomes" id="UP000186785"/>
    </source>
</evidence>
<dbReference type="Gene3D" id="3.30.450.380">
    <property type="match status" value="1"/>
</dbReference>
<dbReference type="Proteomes" id="UP000186785">
    <property type="component" value="Unassembled WGS sequence"/>
</dbReference>
<dbReference type="RefSeq" id="WP_073708397.1">
    <property type="nucleotide sequence ID" value="NZ_MQSV01000001.1"/>
</dbReference>
<protein>
    <recommendedName>
        <fullName evidence="2">Bacterial type II secretion system protein E domain-containing protein</fullName>
    </recommendedName>
</protein>
<dbReference type="AlphaFoldDB" id="A0A1Q5PPR0"/>
<accession>A0A1Q5PPR0</accession>
<dbReference type="STRING" id="1921764.BSR28_01850"/>
<proteinExistence type="inferred from homology"/>
<evidence type="ECO:0000256" key="1">
    <source>
        <dbReference type="ARBA" id="ARBA00006611"/>
    </source>
</evidence>
<dbReference type="EMBL" id="MQSV01000001">
    <property type="protein sequence ID" value="OKL49506.1"/>
    <property type="molecule type" value="Genomic_DNA"/>
</dbReference>
<evidence type="ECO:0000259" key="2">
    <source>
        <dbReference type="Pfam" id="PF00437"/>
    </source>
</evidence>
<dbReference type="Pfam" id="PF00437">
    <property type="entry name" value="T2SSE"/>
    <property type="match status" value="1"/>
</dbReference>
<dbReference type="SUPFAM" id="SSF52540">
    <property type="entry name" value="P-loop containing nucleoside triphosphate hydrolases"/>
    <property type="match status" value="1"/>
</dbReference>
<dbReference type="InterPro" id="IPR027417">
    <property type="entry name" value="P-loop_NTPase"/>
</dbReference>
<dbReference type="GO" id="GO:0016887">
    <property type="term" value="F:ATP hydrolysis activity"/>
    <property type="evidence" value="ECO:0007669"/>
    <property type="project" value="InterPro"/>
</dbReference>
<comment type="caution">
    <text evidence="3">The sequence shown here is derived from an EMBL/GenBank/DDBJ whole genome shotgun (WGS) entry which is preliminary data.</text>
</comment>
<name>A0A1Q5PPR0_9ACTO</name>
<sequence length="370" mass="40036">MLRQALFRRPRDAKRQPVIDLLAPESTEGSVASGAGLPSITDGGSKVFDRLISGTGVVGAAARPEASANRSFNELIGELSTLVVDPEVTDILLNPDGTWIEKSGRLVVAKKWHFDEAERYQLARYLTAHAETRLDLAAPIADAQVEVRGQKLRLNAIIPPLSSGTTISLRRPAQTPWSLATLKSKGMLQEAQVQRLQELIRSRENLIISGGTGSGKTTLLSALIAACPAQQRLICIEEQAELLQNHPHQVRLFQRAKNIQGAGEVSLRDLLKAALRMRPDRIILGESRGPEIVDVLAAMNTGHLGSITTLHANQASEVPQRLVSLGMQAGMAAECIKAQADSAKCTVIQLERTAEGGRRVADIRDWGELS</sequence>
<dbReference type="PANTHER" id="PTHR30486:SF6">
    <property type="entry name" value="TYPE IV PILUS RETRACTATION ATPASE PILT"/>
    <property type="match status" value="1"/>
</dbReference>
<dbReference type="InterPro" id="IPR050921">
    <property type="entry name" value="T4SS_GSP_E_ATPase"/>
</dbReference>
<evidence type="ECO:0000313" key="3">
    <source>
        <dbReference type="EMBL" id="OKL49506.1"/>
    </source>
</evidence>
<dbReference type="OrthoDB" id="9810761at2"/>
<organism evidence="3 4">
    <name type="scientific">Boudabousia liubingyangii</name>
    <dbReference type="NCBI Taxonomy" id="1921764"/>
    <lineage>
        <taxon>Bacteria</taxon>
        <taxon>Bacillati</taxon>
        <taxon>Actinomycetota</taxon>
        <taxon>Actinomycetes</taxon>
        <taxon>Actinomycetales</taxon>
        <taxon>Actinomycetaceae</taxon>
        <taxon>Boudabousia</taxon>
    </lineage>
</organism>
<comment type="similarity">
    <text evidence="1">Belongs to the GSP E family.</text>
</comment>
<reference evidence="3 4" key="1">
    <citation type="submission" date="2016-11" db="EMBL/GenBank/DDBJ databases">
        <title>Actinomyces gypaetusis sp. nov. isolated from the vulture Gypaetus barbatus in Qinghai Tibet Plateau China.</title>
        <authorList>
            <person name="Meng X."/>
        </authorList>
    </citation>
    <scope>NUCLEOTIDE SEQUENCE [LARGE SCALE GENOMIC DNA]</scope>
    <source>
        <strain evidence="3 4">VUL4_2</strain>
    </source>
</reference>
<dbReference type="CDD" id="cd01130">
    <property type="entry name" value="VirB11-like_ATPase"/>
    <property type="match status" value="1"/>
</dbReference>
<dbReference type="PANTHER" id="PTHR30486">
    <property type="entry name" value="TWITCHING MOTILITY PROTEIN PILT"/>
    <property type="match status" value="1"/>
</dbReference>
<dbReference type="InterPro" id="IPR001482">
    <property type="entry name" value="T2SS/T4SS_dom"/>
</dbReference>
<keyword evidence="4" id="KW-1185">Reference proteome</keyword>
<gene>
    <name evidence="3" type="ORF">BSR29_00660</name>
</gene>
<dbReference type="Gene3D" id="3.40.50.300">
    <property type="entry name" value="P-loop containing nucleotide triphosphate hydrolases"/>
    <property type="match status" value="1"/>
</dbReference>